<proteinExistence type="predicted"/>
<reference evidence="3" key="1">
    <citation type="submission" date="2015-08" db="EMBL/GenBank/DDBJ databases">
        <title>Complete Genome Sequence of Azospirillum thiophilum BV-S.</title>
        <authorList>
            <person name="Fomenkov A."/>
            <person name="Vincze T."/>
            <person name="Grabovich M."/>
            <person name="Dubinina G."/>
            <person name="Orlova M."/>
            <person name="Belousova E."/>
            <person name="Roberts R.J."/>
        </authorList>
    </citation>
    <scope>NUCLEOTIDE SEQUENCE [LARGE SCALE GENOMIC DNA]</scope>
    <source>
        <strain evidence="3">BV-S</strain>
    </source>
</reference>
<accession>A0AAC8W0D1</accession>
<dbReference type="Proteomes" id="UP000069935">
    <property type="component" value="Chromosome 2"/>
</dbReference>
<evidence type="ECO:0000313" key="2">
    <source>
        <dbReference type="EMBL" id="ALG72575.1"/>
    </source>
</evidence>
<feature type="region of interest" description="Disordered" evidence="1">
    <location>
        <begin position="155"/>
        <end position="180"/>
    </location>
</feature>
<dbReference type="EMBL" id="CP012402">
    <property type="protein sequence ID" value="ALG72575.1"/>
    <property type="molecule type" value="Genomic_DNA"/>
</dbReference>
<evidence type="ECO:0000256" key="1">
    <source>
        <dbReference type="SAM" id="MobiDB-lite"/>
    </source>
</evidence>
<dbReference type="NCBIfam" id="TIGR03358">
    <property type="entry name" value="VI_chp_5"/>
    <property type="match status" value="1"/>
</dbReference>
<sequence length="180" mass="19818">MSDSLQHKLDRVRPPRVQITYDVEIGDAVQNKELPLIVGILADAAGKPEKPLPKLKDRSFVEIDNDNFDDVLASLAPRLPLQVENRLAGDGSRMNVELRFSKLEDFDPVSIIKQVEPLRRLYDARERLNDLLAKLEGNDELNALLVSVMESSDQQSALRGALEGPQAAVAAPAATPADDE</sequence>
<dbReference type="AlphaFoldDB" id="A0AAC8W0D1"/>
<dbReference type="PIRSF" id="PIRSF028301">
    <property type="entry name" value="UCP028301"/>
    <property type="match status" value="1"/>
</dbReference>
<gene>
    <name evidence="2" type="ORF">AL072_16080</name>
</gene>
<dbReference type="RefSeq" id="WP_045583200.1">
    <property type="nucleotide sequence ID" value="NZ_CP012402.1"/>
</dbReference>
<dbReference type="PANTHER" id="PTHR35850">
    <property type="entry name" value="CYTOPLASMIC PROTEIN-RELATED"/>
    <property type="match status" value="1"/>
</dbReference>
<reference evidence="2 3" key="2">
    <citation type="journal article" date="2016" name="Genome Announc.">
        <title>Complete Genome Sequence of a Strain of Azospirillum thiophilum Isolated from a Sulfide Spring.</title>
        <authorList>
            <person name="Fomenkov A."/>
            <person name="Vincze T."/>
            <person name="Grabovich M."/>
            <person name="Anton B.P."/>
            <person name="Dubinina G."/>
            <person name="Orlova M."/>
            <person name="Belousova E."/>
            <person name="Roberts R.J."/>
        </authorList>
    </citation>
    <scope>NUCLEOTIDE SEQUENCE [LARGE SCALE GENOMIC DNA]</scope>
    <source>
        <strain evidence="2 3">BV-S</strain>
    </source>
</reference>
<evidence type="ECO:0000313" key="3">
    <source>
        <dbReference type="Proteomes" id="UP000069935"/>
    </source>
</evidence>
<protein>
    <submittedName>
        <fullName evidence="2">Type VI secretion protein</fullName>
    </submittedName>
</protein>
<keyword evidence="3" id="KW-1185">Reference proteome</keyword>
<name>A0AAC8W0D1_9PROT</name>
<organism evidence="2 3">
    <name type="scientific">Azospirillum thiophilum</name>
    <dbReference type="NCBI Taxonomy" id="528244"/>
    <lineage>
        <taxon>Bacteria</taxon>
        <taxon>Pseudomonadati</taxon>
        <taxon>Pseudomonadota</taxon>
        <taxon>Alphaproteobacteria</taxon>
        <taxon>Rhodospirillales</taxon>
        <taxon>Azospirillaceae</taxon>
        <taxon>Azospirillum</taxon>
    </lineage>
</organism>
<feature type="compositionally biased region" description="Low complexity" evidence="1">
    <location>
        <begin position="165"/>
        <end position="180"/>
    </location>
</feature>
<dbReference type="KEGG" id="ati:AL072_16080"/>
<dbReference type="Pfam" id="PF05591">
    <property type="entry name" value="T6SS_VipA"/>
    <property type="match status" value="1"/>
</dbReference>
<dbReference type="PANTHER" id="PTHR35850:SF1">
    <property type="entry name" value="TYPE VI SECRETION SYSTEM SHEATH PROTEIN TSSB1"/>
    <property type="match status" value="1"/>
</dbReference>
<dbReference type="InterPro" id="IPR008312">
    <property type="entry name" value="T6SS_TssB1"/>
</dbReference>